<dbReference type="RefSeq" id="WP_003953473.1">
    <property type="nucleotide sequence ID" value="NZ_CM000913.1"/>
</dbReference>
<keyword evidence="3" id="KW-1185">Reference proteome</keyword>
<accession>B5GNZ9</accession>
<reference evidence="2 3" key="1">
    <citation type="journal article" date="2010" name="Genome Biol. Evol.">
        <title>The sequence of a 1.8-mb bacterial linear plasmid reveals a rich evolutionary reservoir of secondary metabolic pathways.</title>
        <authorList>
            <person name="Medema M.H."/>
            <person name="Trefzer A."/>
            <person name="Kovalchuk A."/>
            <person name="van den Berg M."/>
            <person name="Mueller U."/>
            <person name="Heijne W."/>
            <person name="Wu L."/>
            <person name="Alam M.T."/>
            <person name="Ronning C.M."/>
            <person name="Nierman W.C."/>
            <person name="Bovenberg R.A.L."/>
            <person name="Breitling R."/>
            <person name="Takano E."/>
        </authorList>
    </citation>
    <scope>NUCLEOTIDE SEQUENCE [LARGE SCALE GENOMIC DNA]</scope>
    <source>
        <strain evidence="3">ATCC 27064 / DSM 738 / JCM 4710 / NBRC 13307 / NCIMB 12785 / NRRL 3585 / VKM Ac-602</strain>
    </source>
</reference>
<dbReference type="GeneID" id="93734743"/>
<feature type="region of interest" description="Disordered" evidence="1">
    <location>
        <begin position="30"/>
        <end position="52"/>
    </location>
</feature>
<evidence type="ECO:0000256" key="1">
    <source>
        <dbReference type="SAM" id="MobiDB-lite"/>
    </source>
</evidence>
<dbReference type="Proteomes" id="UP000002357">
    <property type="component" value="Chromosome"/>
</dbReference>
<gene>
    <name evidence="2" type="ORF">SCLAV_3244</name>
</gene>
<dbReference type="EMBL" id="CM000913">
    <property type="protein sequence ID" value="EFG08315.1"/>
    <property type="molecule type" value="Genomic_DNA"/>
</dbReference>
<proteinExistence type="predicted"/>
<evidence type="ECO:0000313" key="2">
    <source>
        <dbReference type="EMBL" id="EFG08315.1"/>
    </source>
</evidence>
<organism evidence="2 3">
    <name type="scientific">Streptomyces clavuligerus</name>
    <dbReference type="NCBI Taxonomy" id="1901"/>
    <lineage>
        <taxon>Bacteria</taxon>
        <taxon>Bacillati</taxon>
        <taxon>Actinomycetota</taxon>
        <taxon>Actinomycetes</taxon>
        <taxon>Kitasatosporales</taxon>
        <taxon>Streptomycetaceae</taxon>
        <taxon>Streptomyces</taxon>
    </lineage>
</organism>
<dbReference type="AlphaFoldDB" id="B5GNZ9"/>
<protein>
    <submittedName>
        <fullName evidence="2">Uncharacterized protein</fullName>
    </submittedName>
</protein>
<name>B5GNZ9_STRCL</name>
<sequence>MRQPPPRYPEFNPFDFGPCACPRPDCKLKKKTPVDGPQLPSGHRMGQRATESDLCETEKYLPWAQ</sequence>
<evidence type="ECO:0000313" key="3">
    <source>
        <dbReference type="Proteomes" id="UP000002357"/>
    </source>
</evidence>